<dbReference type="Gene3D" id="2.30.30.100">
    <property type="match status" value="1"/>
</dbReference>
<dbReference type="EMBL" id="FMSP01000001">
    <property type="protein sequence ID" value="SCV67321.1"/>
    <property type="molecule type" value="Genomic_DNA"/>
</dbReference>
<protein>
    <submittedName>
        <fullName evidence="2">BQ2448_5967 protein</fullName>
    </submittedName>
</protein>
<accession>A0A238F5S7</accession>
<dbReference type="GO" id="GO:0003729">
    <property type="term" value="F:mRNA binding"/>
    <property type="evidence" value="ECO:0007669"/>
    <property type="project" value="TreeGrafter"/>
</dbReference>
<dbReference type="InterPro" id="IPR025609">
    <property type="entry name" value="Lsm14-like_N"/>
</dbReference>
<dbReference type="CDD" id="cd01736">
    <property type="entry name" value="LSm14_N"/>
    <property type="match status" value="1"/>
</dbReference>
<dbReference type="STRING" id="269621.A0A238F5S7"/>
<dbReference type="GO" id="GO:0000932">
    <property type="term" value="C:P-body"/>
    <property type="evidence" value="ECO:0007669"/>
    <property type="project" value="TreeGrafter"/>
</dbReference>
<dbReference type="AlphaFoldDB" id="A0A238F5S7"/>
<name>A0A238F5S7_9BASI</name>
<dbReference type="InterPro" id="IPR047575">
    <property type="entry name" value="Sm"/>
</dbReference>
<proteinExistence type="predicted"/>
<evidence type="ECO:0000313" key="3">
    <source>
        <dbReference type="Proteomes" id="UP000198372"/>
    </source>
</evidence>
<organism evidence="2 3">
    <name type="scientific">Microbotryum intermedium</name>
    <dbReference type="NCBI Taxonomy" id="269621"/>
    <lineage>
        <taxon>Eukaryota</taxon>
        <taxon>Fungi</taxon>
        <taxon>Dikarya</taxon>
        <taxon>Basidiomycota</taxon>
        <taxon>Pucciniomycotina</taxon>
        <taxon>Microbotryomycetes</taxon>
        <taxon>Microbotryales</taxon>
        <taxon>Microbotryaceae</taxon>
        <taxon>Microbotryum</taxon>
    </lineage>
</organism>
<dbReference type="GO" id="GO:0034063">
    <property type="term" value="P:stress granule assembly"/>
    <property type="evidence" value="ECO:0007669"/>
    <property type="project" value="TreeGrafter"/>
</dbReference>
<dbReference type="SMART" id="SM01271">
    <property type="entry name" value="LSM14"/>
    <property type="match status" value="1"/>
</dbReference>
<dbReference type="PROSITE" id="PS52002">
    <property type="entry name" value="SM"/>
    <property type="match status" value="1"/>
</dbReference>
<dbReference type="PANTHER" id="PTHR13586">
    <property type="entry name" value="SCD6 PROTEIN-RELATED"/>
    <property type="match status" value="1"/>
</dbReference>
<dbReference type="Proteomes" id="UP000198372">
    <property type="component" value="Unassembled WGS sequence"/>
</dbReference>
<keyword evidence="3" id="KW-1185">Reference proteome</keyword>
<dbReference type="Pfam" id="PF12701">
    <property type="entry name" value="LSM14"/>
    <property type="match status" value="1"/>
</dbReference>
<evidence type="ECO:0000313" key="2">
    <source>
        <dbReference type="EMBL" id="SCV67321.1"/>
    </source>
</evidence>
<gene>
    <name evidence="2" type="ORF">BQ2448_5967</name>
</gene>
<dbReference type="GO" id="GO:0033962">
    <property type="term" value="P:P-body assembly"/>
    <property type="evidence" value="ECO:0007669"/>
    <property type="project" value="TreeGrafter"/>
</dbReference>
<dbReference type="InterPro" id="IPR010920">
    <property type="entry name" value="LSM_dom_sf"/>
</dbReference>
<feature type="domain" description="Sm" evidence="1">
    <location>
        <begin position="1"/>
        <end position="80"/>
    </location>
</feature>
<sequence length="98" mass="10413">MADFIGSHISLISKSDIKYLGVLHSIDPVEATVSLEKVRSLGTEGRKGNPAEEIPPNDNVYDFVVFRAADVKDLQIEAPPAATPSQVPISDPAVVAVS</sequence>
<dbReference type="SUPFAM" id="SSF50182">
    <property type="entry name" value="Sm-like ribonucleoproteins"/>
    <property type="match status" value="1"/>
</dbReference>
<dbReference type="OrthoDB" id="21539at2759"/>
<reference evidence="3" key="1">
    <citation type="submission" date="2016-09" db="EMBL/GenBank/DDBJ databases">
        <authorList>
            <person name="Jeantristanb JTB J.-T."/>
            <person name="Ricardo R."/>
        </authorList>
    </citation>
    <scope>NUCLEOTIDE SEQUENCE [LARGE SCALE GENOMIC DNA]</scope>
</reference>
<evidence type="ECO:0000259" key="1">
    <source>
        <dbReference type="PROSITE" id="PS52002"/>
    </source>
</evidence>
<dbReference type="PANTHER" id="PTHR13586:SF0">
    <property type="entry name" value="TRAILER HITCH, ISOFORM H"/>
    <property type="match status" value="1"/>
</dbReference>